<dbReference type="Pfam" id="PF14542">
    <property type="entry name" value="Acetyltransf_CG"/>
    <property type="match status" value="1"/>
</dbReference>
<dbReference type="STRING" id="570947.SAMN05421687_10629"/>
<evidence type="ECO:0000313" key="3">
    <source>
        <dbReference type="EMBL" id="SIS48739.1"/>
    </source>
</evidence>
<evidence type="ECO:0000259" key="2">
    <source>
        <dbReference type="PROSITE" id="PS51729"/>
    </source>
</evidence>
<feature type="domain" description="N-acetyltransferase" evidence="2">
    <location>
        <begin position="2"/>
        <end position="89"/>
    </location>
</feature>
<dbReference type="RefSeq" id="WP_076559044.1">
    <property type="nucleotide sequence ID" value="NZ_FTOC01000006.1"/>
</dbReference>
<reference evidence="4" key="1">
    <citation type="submission" date="2017-01" db="EMBL/GenBank/DDBJ databases">
        <authorList>
            <person name="Varghese N."/>
            <person name="Submissions S."/>
        </authorList>
    </citation>
    <scope>NUCLEOTIDE SEQUENCE [LARGE SCALE GENOMIC DNA]</scope>
    <source>
        <strain evidence="4">DSM 23127</strain>
    </source>
</reference>
<dbReference type="AlphaFoldDB" id="A0A1N7JHF0"/>
<protein>
    <submittedName>
        <fullName evidence="3">Uncharacterized protein</fullName>
    </submittedName>
</protein>
<dbReference type="Proteomes" id="UP000187608">
    <property type="component" value="Unassembled WGS sequence"/>
</dbReference>
<evidence type="ECO:0000259" key="1">
    <source>
        <dbReference type="PROSITE" id="PS51186"/>
    </source>
</evidence>
<name>A0A1N7JHF0_9BACI</name>
<dbReference type="PROSITE" id="PS51729">
    <property type="entry name" value="GNAT_YJDJ"/>
    <property type="match status" value="1"/>
</dbReference>
<dbReference type="PANTHER" id="PTHR31435">
    <property type="entry name" value="PROTEIN NATD1"/>
    <property type="match status" value="1"/>
</dbReference>
<dbReference type="InterPro" id="IPR045057">
    <property type="entry name" value="Gcn5-rel_NAT"/>
</dbReference>
<keyword evidence="4" id="KW-1185">Reference proteome</keyword>
<evidence type="ECO:0000313" key="4">
    <source>
        <dbReference type="Proteomes" id="UP000187608"/>
    </source>
</evidence>
<accession>A0A1N7JHF0</accession>
<organism evidence="3 4">
    <name type="scientific">Salimicrobium flavidum</name>
    <dbReference type="NCBI Taxonomy" id="570947"/>
    <lineage>
        <taxon>Bacteria</taxon>
        <taxon>Bacillati</taxon>
        <taxon>Bacillota</taxon>
        <taxon>Bacilli</taxon>
        <taxon>Bacillales</taxon>
        <taxon>Bacillaceae</taxon>
        <taxon>Salimicrobium</taxon>
    </lineage>
</organism>
<proteinExistence type="predicted"/>
<dbReference type="InterPro" id="IPR000182">
    <property type="entry name" value="GNAT_dom"/>
</dbReference>
<sequence>MEIKQDDKRFFIGKGENPEAYIHFENFGQDKLIIDHTYVGESLRGQGIGEQLVDAVVEHAREENRKIVAHCPYARDVLTDNEDYEDVFIGLRSSE</sequence>
<dbReference type="PANTHER" id="PTHR31435:SF10">
    <property type="entry name" value="BSR4717 PROTEIN"/>
    <property type="match status" value="1"/>
</dbReference>
<dbReference type="Gene3D" id="3.40.630.30">
    <property type="match status" value="1"/>
</dbReference>
<dbReference type="InterPro" id="IPR016181">
    <property type="entry name" value="Acyl_CoA_acyltransferase"/>
</dbReference>
<dbReference type="GO" id="GO:0016747">
    <property type="term" value="F:acyltransferase activity, transferring groups other than amino-acyl groups"/>
    <property type="evidence" value="ECO:0007669"/>
    <property type="project" value="InterPro"/>
</dbReference>
<dbReference type="InterPro" id="IPR031165">
    <property type="entry name" value="GNAT_YJDJ"/>
</dbReference>
<dbReference type="EMBL" id="FTOC01000006">
    <property type="protein sequence ID" value="SIS48739.1"/>
    <property type="molecule type" value="Genomic_DNA"/>
</dbReference>
<dbReference type="PROSITE" id="PS51186">
    <property type="entry name" value="GNAT"/>
    <property type="match status" value="1"/>
</dbReference>
<gene>
    <name evidence="3" type="ORF">SAMN05421687_10629</name>
</gene>
<dbReference type="CDD" id="cd04301">
    <property type="entry name" value="NAT_SF"/>
    <property type="match status" value="1"/>
</dbReference>
<dbReference type="OrthoDB" id="9793389at2"/>
<feature type="domain" description="N-acetyltransferase" evidence="1">
    <location>
        <begin position="1"/>
        <end position="95"/>
    </location>
</feature>
<dbReference type="SUPFAM" id="SSF55729">
    <property type="entry name" value="Acyl-CoA N-acyltransferases (Nat)"/>
    <property type="match status" value="1"/>
</dbReference>